<name>A0A4D6LZI4_VIGUN</name>
<dbReference type="EMBL" id="CP039349">
    <property type="protein sequence ID" value="QCD94399.1"/>
    <property type="molecule type" value="Genomic_DNA"/>
</dbReference>
<sequence length="88" mass="10377">MRNLLFYSKKATHRYKNTRIQDEVVTSPEESWFVYSSAEKDEVDKYISSSMTLAKTLSASWYCFYETLVPGDISMWWSFLICFGYKGL</sequence>
<proteinExistence type="predicted"/>
<accession>A0A4D6LZI4</accession>
<keyword evidence="2" id="KW-1185">Reference proteome</keyword>
<reference evidence="1 2" key="1">
    <citation type="submission" date="2019-04" db="EMBL/GenBank/DDBJ databases">
        <title>An improved genome assembly and genetic linkage map for asparagus bean, Vigna unguiculata ssp. sesquipedialis.</title>
        <authorList>
            <person name="Xia Q."/>
            <person name="Zhang R."/>
            <person name="Dong Y."/>
        </authorList>
    </citation>
    <scope>NUCLEOTIDE SEQUENCE [LARGE SCALE GENOMIC DNA]</scope>
    <source>
        <tissue evidence="1">Leaf</tissue>
    </source>
</reference>
<gene>
    <name evidence="1" type="ORF">DEO72_LG5g2482</name>
</gene>
<dbReference type="Proteomes" id="UP000501690">
    <property type="component" value="Linkage Group LG5"/>
</dbReference>
<organism evidence="1 2">
    <name type="scientific">Vigna unguiculata</name>
    <name type="common">Cowpea</name>
    <dbReference type="NCBI Taxonomy" id="3917"/>
    <lineage>
        <taxon>Eukaryota</taxon>
        <taxon>Viridiplantae</taxon>
        <taxon>Streptophyta</taxon>
        <taxon>Embryophyta</taxon>
        <taxon>Tracheophyta</taxon>
        <taxon>Spermatophyta</taxon>
        <taxon>Magnoliopsida</taxon>
        <taxon>eudicotyledons</taxon>
        <taxon>Gunneridae</taxon>
        <taxon>Pentapetalae</taxon>
        <taxon>rosids</taxon>
        <taxon>fabids</taxon>
        <taxon>Fabales</taxon>
        <taxon>Fabaceae</taxon>
        <taxon>Papilionoideae</taxon>
        <taxon>50 kb inversion clade</taxon>
        <taxon>NPAAA clade</taxon>
        <taxon>indigoferoid/millettioid clade</taxon>
        <taxon>Phaseoleae</taxon>
        <taxon>Vigna</taxon>
    </lineage>
</organism>
<dbReference type="AlphaFoldDB" id="A0A4D6LZI4"/>
<evidence type="ECO:0000313" key="1">
    <source>
        <dbReference type="EMBL" id="QCD94399.1"/>
    </source>
</evidence>
<protein>
    <submittedName>
        <fullName evidence="1">Uncharacterized protein</fullName>
    </submittedName>
</protein>
<evidence type="ECO:0000313" key="2">
    <source>
        <dbReference type="Proteomes" id="UP000501690"/>
    </source>
</evidence>